<accession>A0A0M0K316</accession>
<dbReference type="Proteomes" id="UP000037460">
    <property type="component" value="Unassembled WGS sequence"/>
</dbReference>
<reference evidence="2" key="1">
    <citation type="journal article" date="2015" name="PLoS Genet.">
        <title>Genome Sequence and Transcriptome Analyses of Chrysochromulina tobin: Metabolic Tools for Enhanced Algal Fitness in the Prominent Order Prymnesiales (Haptophyceae).</title>
        <authorList>
            <person name="Hovde B.T."/>
            <person name="Deodato C.R."/>
            <person name="Hunsperger H.M."/>
            <person name="Ryken S.A."/>
            <person name="Yost W."/>
            <person name="Jha R.K."/>
            <person name="Patterson J."/>
            <person name="Monnat R.J. Jr."/>
            <person name="Barlow S.B."/>
            <person name="Starkenburg S.R."/>
            <person name="Cattolico R.A."/>
        </authorList>
    </citation>
    <scope>NUCLEOTIDE SEQUENCE</scope>
    <source>
        <strain evidence="2">CCMP291</strain>
    </source>
</reference>
<dbReference type="AlphaFoldDB" id="A0A0M0K316"/>
<evidence type="ECO:0000313" key="2">
    <source>
        <dbReference type="Proteomes" id="UP000037460"/>
    </source>
</evidence>
<dbReference type="OrthoDB" id="428159at2759"/>
<proteinExistence type="predicted"/>
<dbReference type="EMBL" id="JWZX01001687">
    <property type="protein sequence ID" value="KOO32783.1"/>
    <property type="molecule type" value="Genomic_DNA"/>
</dbReference>
<keyword evidence="2" id="KW-1185">Reference proteome</keyword>
<comment type="caution">
    <text evidence="1">The sequence shown here is derived from an EMBL/GenBank/DDBJ whole genome shotgun (WGS) entry which is preliminary data.</text>
</comment>
<protein>
    <submittedName>
        <fullName evidence="1">Vacuolar protein sorting-associated protein 13a</fullName>
    </submittedName>
</protein>
<name>A0A0M0K316_9EUKA</name>
<organism evidence="1 2">
    <name type="scientific">Chrysochromulina tobinii</name>
    <dbReference type="NCBI Taxonomy" id="1460289"/>
    <lineage>
        <taxon>Eukaryota</taxon>
        <taxon>Haptista</taxon>
        <taxon>Haptophyta</taxon>
        <taxon>Prymnesiophyceae</taxon>
        <taxon>Prymnesiales</taxon>
        <taxon>Chrysochromulinaceae</taxon>
        <taxon>Chrysochromulina</taxon>
    </lineage>
</organism>
<sequence length="160" mass="17547">MVDVTSSPLFKIATGGLESYVYELLTKRLGKWIHVTRDQLNVSGWQGEMVLEQVCIRADALRSLSLPLRVRSGHAARIRVRIPWHALRSEPMVVVVENLTLHVAYAPGGGSGFDTVVAVDADDEGGGTGGQGVSYFARIAFILLHNVQVRLNDARARRAR</sequence>
<evidence type="ECO:0000313" key="1">
    <source>
        <dbReference type="EMBL" id="KOO32783.1"/>
    </source>
</evidence>
<gene>
    <name evidence="1" type="ORF">Ctob_008881</name>
</gene>